<dbReference type="GO" id="GO:0003729">
    <property type="term" value="F:mRNA binding"/>
    <property type="evidence" value="ECO:0007669"/>
    <property type="project" value="InterPro"/>
</dbReference>
<protein>
    <recommendedName>
        <fullName evidence="5">Fe2OG dioxygenase domain-containing protein</fullName>
    </recommendedName>
</protein>
<dbReference type="Gramene" id="Kaladp0012s0079.1.v1.1">
    <property type="protein sequence ID" value="Kaladp0012s0079.1.v1.1"/>
    <property type="gene ID" value="Kaladp0012s0079.v1.1"/>
</dbReference>
<dbReference type="GO" id="GO:0006402">
    <property type="term" value="P:mRNA catabolic process"/>
    <property type="evidence" value="ECO:0007669"/>
    <property type="project" value="InterPro"/>
</dbReference>
<accession>A0A7N0SYF4</accession>
<dbReference type="PANTHER" id="PTHR31447:SF2">
    <property type="entry name" value="RNA DEMETHYLASE ALKBH10B"/>
    <property type="match status" value="1"/>
</dbReference>
<sequence>MSMVNPDRAPAPAKAPAPENFARDAIIAWFRGEFAAANAIIDALCGHIAQLEQRGAAEEQSEYDSVFEAIHRRRMNWIPILQMQKYHSIADVTIELKRVKDRKMMKTAEAIEPVSNPESNNLIEDAKEEILADEQVAVDGAAEYDDSPDSDITDGGSQVHENAEICENHEECEERQAKIKLTKGFIAKEVVNGHKVNVVRGLKMYEDIFTDNELGKLSDFVTELRIAGQNGELPGETFKIFNQQMKGNKRELIQFGEPIFRLMKDETTKNRIGQIPPLFENVIDHLIQWSLIPSRRPNSVVINFFDEGEYSQPYLKPPHVDQPITSLCLSESIMAFGCTLVSDNEGNYKAPQMLSLKEGSLLVMRGNCADTAAHAMCPSPTKRAVITFFRVRSEPNQNTVTAPHSDTTVTVWQPGTPSNLYPLPNGGINCYTSMDGMPRWGVLPAPMVMLTPATSMLLNNRRTQQGGTGVFLPCNANSRKHTKHLPPRAQRSRLLALPSPPETRGAEPIAA</sequence>
<proteinExistence type="inferred from homology"/>
<feature type="region of interest" description="Disordered" evidence="2">
    <location>
        <begin position="476"/>
        <end position="511"/>
    </location>
</feature>
<dbReference type="OMA" id="FLPWNML"/>
<reference evidence="3" key="1">
    <citation type="submission" date="2021-01" db="UniProtKB">
        <authorList>
            <consortium name="EnsemblPlants"/>
        </authorList>
    </citation>
    <scope>IDENTIFICATION</scope>
</reference>
<dbReference type="EnsemblPlants" id="Kaladp0012s0079.1.v1.1">
    <property type="protein sequence ID" value="Kaladp0012s0079.1.v1.1"/>
    <property type="gene ID" value="Kaladp0012s0079.v1.1"/>
</dbReference>
<organism evidence="3 4">
    <name type="scientific">Kalanchoe fedtschenkoi</name>
    <name type="common">Lavender scallops</name>
    <name type="synonym">South American air plant</name>
    <dbReference type="NCBI Taxonomy" id="63787"/>
    <lineage>
        <taxon>Eukaryota</taxon>
        <taxon>Viridiplantae</taxon>
        <taxon>Streptophyta</taxon>
        <taxon>Embryophyta</taxon>
        <taxon>Tracheophyta</taxon>
        <taxon>Spermatophyta</taxon>
        <taxon>Magnoliopsida</taxon>
        <taxon>eudicotyledons</taxon>
        <taxon>Gunneridae</taxon>
        <taxon>Pentapetalae</taxon>
        <taxon>Saxifragales</taxon>
        <taxon>Crassulaceae</taxon>
        <taxon>Kalanchoe</taxon>
    </lineage>
</organism>
<evidence type="ECO:0008006" key="5">
    <source>
        <dbReference type="Google" id="ProtNLM"/>
    </source>
</evidence>
<evidence type="ECO:0000256" key="1">
    <source>
        <dbReference type="ARBA" id="ARBA00007879"/>
    </source>
</evidence>
<dbReference type="PANTHER" id="PTHR31447">
    <property type="entry name" value="HYDROXYPROLINE-RICH GLYCOPROTEIN FAMILY PROTEIN-RELATED"/>
    <property type="match status" value="1"/>
</dbReference>
<dbReference type="Proteomes" id="UP000594263">
    <property type="component" value="Unplaced"/>
</dbReference>
<dbReference type="InterPro" id="IPR044842">
    <property type="entry name" value="ALKBH9B/ALKBH10B-like"/>
</dbReference>
<evidence type="ECO:0000313" key="3">
    <source>
        <dbReference type="EnsemblPlants" id="Kaladp0012s0079.1.v1.1"/>
    </source>
</evidence>
<evidence type="ECO:0000313" key="4">
    <source>
        <dbReference type="Proteomes" id="UP000594263"/>
    </source>
</evidence>
<keyword evidence="4" id="KW-1185">Reference proteome</keyword>
<comment type="similarity">
    <text evidence="1">Belongs to the alkB family.</text>
</comment>
<dbReference type="SUPFAM" id="SSF51197">
    <property type="entry name" value="Clavaminate synthase-like"/>
    <property type="match status" value="1"/>
</dbReference>
<dbReference type="AlphaFoldDB" id="A0A7N0SYF4"/>
<evidence type="ECO:0000256" key="2">
    <source>
        <dbReference type="SAM" id="MobiDB-lite"/>
    </source>
</evidence>
<dbReference type="Gene3D" id="2.60.120.590">
    <property type="entry name" value="Alpha-ketoglutarate-dependent dioxygenase AlkB-like"/>
    <property type="match status" value="1"/>
</dbReference>
<name>A0A7N0SYF4_KALFE</name>
<dbReference type="InterPro" id="IPR037151">
    <property type="entry name" value="AlkB-like_sf"/>
</dbReference>
<dbReference type="GO" id="GO:0032451">
    <property type="term" value="F:demethylase activity"/>
    <property type="evidence" value="ECO:0007669"/>
    <property type="project" value="InterPro"/>
</dbReference>